<dbReference type="Proteomes" id="UP000034120">
    <property type="component" value="Unassembled WGS sequence"/>
</dbReference>
<keyword evidence="1" id="KW-1133">Transmembrane helix</keyword>
<proteinExistence type="predicted"/>
<gene>
    <name evidence="3" type="ORF">UY57_C0009G0011</name>
</gene>
<keyword evidence="1" id="KW-0812">Transmembrane</keyword>
<feature type="chain" id="PRO_5002540519" evidence="2">
    <location>
        <begin position="26"/>
        <end position="269"/>
    </location>
</feature>
<dbReference type="AlphaFoldDB" id="A0A0G1WGA6"/>
<keyword evidence="1" id="KW-0472">Membrane</keyword>
<organism evidence="3 4">
    <name type="scientific">Candidatus Kaiserbacteria bacterium GW2011_GWB1_50_17</name>
    <dbReference type="NCBI Taxonomy" id="1618673"/>
    <lineage>
        <taxon>Bacteria</taxon>
        <taxon>Candidatus Kaiseribacteriota</taxon>
    </lineage>
</organism>
<accession>A0A0G1WGA6</accession>
<evidence type="ECO:0000256" key="2">
    <source>
        <dbReference type="SAM" id="SignalP"/>
    </source>
</evidence>
<comment type="caution">
    <text evidence="3">The sequence shown here is derived from an EMBL/GenBank/DDBJ whole genome shotgun (WGS) entry which is preliminary data.</text>
</comment>
<evidence type="ECO:0000313" key="4">
    <source>
        <dbReference type="Proteomes" id="UP000034120"/>
    </source>
</evidence>
<evidence type="ECO:0000313" key="3">
    <source>
        <dbReference type="EMBL" id="KKW17833.1"/>
    </source>
</evidence>
<name>A0A0G1WGA6_9BACT</name>
<reference evidence="3 4" key="1">
    <citation type="journal article" date="2015" name="Nature">
        <title>rRNA introns, odd ribosomes, and small enigmatic genomes across a large radiation of phyla.</title>
        <authorList>
            <person name="Brown C.T."/>
            <person name="Hug L.A."/>
            <person name="Thomas B.C."/>
            <person name="Sharon I."/>
            <person name="Castelle C.J."/>
            <person name="Singh A."/>
            <person name="Wilkins M.J."/>
            <person name="Williams K.H."/>
            <person name="Banfield J.F."/>
        </authorList>
    </citation>
    <scope>NUCLEOTIDE SEQUENCE [LARGE SCALE GENOMIC DNA]</scope>
</reference>
<dbReference type="InterPro" id="IPR013783">
    <property type="entry name" value="Ig-like_fold"/>
</dbReference>
<feature type="signal peptide" evidence="2">
    <location>
        <begin position="1"/>
        <end position="25"/>
    </location>
</feature>
<sequence length="269" mass="28571">MNANLWRKTVLFLVLLFFAPASLFAEGVNAGFPPQSVWVSNTSASAGETIEIFTAVYNGSADEFAGTVVFNVDGKKVGAKSFELSDGASELVSVEWRATAGEHSIVATIEGSSGAVAQKETAAIKIIVAESPPTPIRDATVAASEILAEATSAAVPVISNVANITYELIESLRLDAISRLERMAADTISMQEDLVTPSIAGTSTSAVMGFSESASSTPSALSQMIHVATAVALVALKSRVLFYPLFILSLFVILYLLFRWATKRPRVRY</sequence>
<feature type="transmembrane region" description="Helical" evidence="1">
    <location>
        <begin position="240"/>
        <end position="258"/>
    </location>
</feature>
<dbReference type="Gene3D" id="2.60.40.10">
    <property type="entry name" value="Immunoglobulins"/>
    <property type="match status" value="1"/>
</dbReference>
<dbReference type="EMBL" id="LCQM01000009">
    <property type="protein sequence ID" value="KKW17833.1"/>
    <property type="molecule type" value="Genomic_DNA"/>
</dbReference>
<evidence type="ECO:0000256" key="1">
    <source>
        <dbReference type="SAM" id="Phobius"/>
    </source>
</evidence>
<keyword evidence="2" id="KW-0732">Signal</keyword>
<protein>
    <submittedName>
        <fullName evidence="3">APHP domain protein</fullName>
    </submittedName>
</protein>